<evidence type="ECO:0000313" key="2">
    <source>
        <dbReference type="Proteomes" id="UP000823388"/>
    </source>
</evidence>
<dbReference type="AlphaFoldDB" id="A0A8T0SDH1"/>
<reference evidence="1" key="1">
    <citation type="submission" date="2020-05" db="EMBL/GenBank/DDBJ databases">
        <title>WGS assembly of Panicum virgatum.</title>
        <authorList>
            <person name="Lovell J.T."/>
            <person name="Jenkins J."/>
            <person name="Shu S."/>
            <person name="Juenger T.E."/>
            <person name="Schmutz J."/>
        </authorList>
    </citation>
    <scope>NUCLEOTIDE SEQUENCE</scope>
    <source>
        <strain evidence="1">AP13</strain>
    </source>
</reference>
<comment type="caution">
    <text evidence="1">The sequence shown here is derived from an EMBL/GenBank/DDBJ whole genome shotgun (WGS) entry which is preliminary data.</text>
</comment>
<sequence>MQGLPWAADGKRSRQIRQCRLLLHRQHPPRVPLRVLLRPPSGGHDAVLFLGIRHVLIADAVCMDDCLMFRS</sequence>
<keyword evidence="2" id="KW-1185">Reference proteome</keyword>
<dbReference type="Proteomes" id="UP000823388">
    <property type="component" value="Chromosome 5K"/>
</dbReference>
<accession>A0A8T0SDH1</accession>
<organism evidence="1 2">
    <name type="scientific">Panicum virgatum</name>
    <name type="common">Blackwell switchgrass</name>
    <dbReference type="NCBI Taxonomy" id="38727"/>
    <lineage>
        <taxon>Eukaryota</taxon>
        <taxon>Viridiplantae</taxon>
        <taxon>Streptophyta</taxon>
        <taxon>Embryophyta</taxon>
        <taxon>Tracheophyta</taxon>
        <taxon>Spermatophyta</taxon>
        <taxon>Magnoliopsida</taxon>
        <taxon>Liliopsida</taxon>
        <taxon>Poales</taxon>
        <taxon>Poaceae</taxon>
        <taxon>PACMAD clade</taxon>
        <taxon>Panicoideae</taxon>
        <taxon>Panicodae</taxon>
        <taxon>Paniceae</taxon>
        <taxon>Panicinae</taxon>
        <taxon>Panicum</taxon>
        <taxon>Panicum sect. Hiantes</taxon>
    </lineage>
</organism>
<proteinExistence type="predicted"/>
<name>A0A8T0SDH1_PANVG</name>
<protein>
    <submittedName>
        <fullName evidence="1">Uncharacterized protein</fullName>
    </submittedName>
</protein>
<evidence type="ECO:0000313" key="1">
    <source>
        <dbReference type="EMBL" id="KAG2596370.1"/>
    </source>
</evidence>
<dbReference type="EMBL" id="CM029045">
    <property type="protein sequence ID" value="KAG2596370.1"/>
    <property type="molecule type" value="Genomic_DNA"/>
</dbReference>
<gene>
    <name evidence="1" type="ORF">PVAP13_5KG155507</name>
</gene>